<evidence type="ECO:0000313" key="5">
    <source>
        <dbReference type="Proteomes" id="UP001202479"/>
    </source>
</evidence>
<comment type="caution">
    <text evidence="4">The sequence shown here is derived from an EMBL/GenBank/DDBJ whole genome shotgun (WGS) entry which is preliminary data.</text>
</comment>
<dbReference type="SUPFAM" id="SSF50249">
    <property type="entry name" value="Nucleic acid-binding proteins"/>
    <property type="match status" value="1"/>
</dbReference>
<evidence type="ECO:0000256" key="2">
    <source>
        <dbReference type="PROSITE-ProRule" id="PRU00252"/>
    </source>
</evidence>
<evidence type="ECO:0000256" key="1">
    <source>
        <dbReference type="ARBA" id="ARBA00023125"/>
    </source>
</evidence>
<dbReference type="GeneID" id="73377732"/>
<keyword evidence="5" id="KW-1185">Reference proteome</keyword>
<dbReference type="Proteomes" id="UP001202479">
    <property type="component" value="Unassembled WGS sequence"/>
</dbReference>
<sequence length="134" mass="15434">MLKSFARTFSSTIAKRDFARTQLLGRVGFVEFKESPNGTRYVMYSLAVNKKFDGKEETDWYKIFILGEEQVAAAERALRVGNKMFVDAKLTVKVVDDVSRYSLVQKKMDIIQWGKKSEDEHGESEHAENETQEK</sequence>
<evidence type="ECO:0000256" key="3">
    <source>
        <dbReference type="SAM" id="MobiDB-lite"/>
    </source>
</evidence>
<dbReference type="AlphaFoldDB" id="A0AAI9X040"/>
<proteinExistence type="predicted"/>
<name>A0AAI9X040_9ASCO</name>
<dbReference type="RefSeq" id="XP_049182772.1">
    <property type="nucleotide sequence ID" value="XM_049322242.1"/>
</dbReference>
<reference evidence="4" key="1">
    <citation type="journal article" date="2022" name="DNA Res.">
        <title>Genome analysis of five recently described species of the CUG-Ser clade uncovers Candida theae as a new hybrid lineage with pathogenic potential in the Candida parapsilosis species complex.</title>
        <authorList>
            <person name="Mixao V."/>
            <person name="Del Olmo V."/>
            <person name="Hegedusova E."/>
            <person name="Saus E."/>
            <person name="Pryszcz L."/>
            <person name="Cillingova A."/>
            <person name="Nosek J."/>
            <person name="Gabaldon T."/>
        </authorList>
    </citation>
    <scope>NUCLEOTIDE SEQUENCE</scope>
    <source>
        <strain evidence="4">CBS 10844</strain>
    </source>
</reference>
<organism evidence="4 5">
    <name type="scientific">Candida oxycetoniae</name>
    <dbReference type="NCBI Taxonomy" id="497107"/>
    <lineage>
        <taxon>Eukaryota</taxon>
        <taxon>Fungi</taxon>
        <taxon>Dikarya</taxon>
        <taxon>Ascomycota</taxon>
        <taxon>Saccharomycotina</taxon>
        <taxon>Pichiomycetes</taxon>
        <taxon>Debaryomycetaceae</taxon>
        <taxon>Candida/Lodderomyces clade</taxon>
        <taxon>Candida</taxon>
    </lineage>
</organism>
<dbReference type="InterPro" id="IPR000424">
    <property type="entry name" value="Primosome_PriB/ssb"/>
</dbReference>
<keyword evidence="1 2" id="KW-0238">DNA-binding</keyword>
<dbReference type="InterPro" id="IPR012340">
    <property type="entry name" value="NA-bd_OB-fold"/>
</dbReference>
<dbReference type="Pfam" id="PF00436">
    <property type="entry name" value="SSB"/>
    <property type="match status" value="1"/>
</dbReference>
<gene>
    <name evidence="4" type="ORF">KGF56_000115</name>
</gene>
<dbReference type="GO" id="GO:0003697">
    <property type="term" value="F:single-stranded DNA binding"/>
    <property type="evidence" value="ECO:0007669"/>
    <property type="project" value="InterPro"/>
</dbReference>
<evidence type="ECO:0000313" key="4">
    <source>
        <dbReference type="EMBL" id="KAI3407027.1"/>
    </source>
</evidence>
<protein>
    <submittedName>
        <fullName evidence="4">RIM1</fullName>
    </submittedName>
</protein>
<dbReference type="PROSITE" id="PS50935">
    <property type="entry name" value="SSB"/>
    <property type="match status" value="1"/>
</dbReference>
<dbReference type="EMBL" id="JAHUZD010000018">
    <property type="protein sequence ID" value="KAI3407027.1"/>
    <property type="molecule type" value="Genomic_DNA"/>
</dbReference>
<accession>A0AAI9X040</accession>
<feature type="region of interest" description="Disordered" evidence="3">
    <location>
        <begin position="115"/>
        <end position="134"/>
    </location>
</feature>
<dbReference type="Gene3D" id="2.40.50.140">
    <property type="entry name" value="Nucleic acid-binding proteins"/>
    <property type="match status" value="1"/>
</dbReference>